<dbReference type="Gene3D" id="1.10.10.10">
    <property type="entry name" value="Winged helix-like DNA-binding domain superfamily/Winged helix DNA-binding domain"/>
    <property type="match status" value="1"/>
</dbReference>
<keyword evidence="2" id="KW-0238">DNA-binding</keyword>
<dbReference type="CDD" id="cd07377">
    <property type="entry name" value="WHTH_GntR"/>
    <property type="match status" value="1"/>
</dbReference>
<dbReference type="RefSeq" id="WP_185414143.1">
    <property type="nucleotide sequence ID" value="NZ_JAARRT010000006.1"/>
</dbReference>
<reference evidence="7 8" key="1">
    <citation type="submission" date="2020-03" db="EMBL/GenBank/DDBJ databases">
        <title>Soil Listeria distribution.</title>
        <authorList>
            <person name="Liao J."/>
            <person name="Wiedmann M."/>
        </authorList>
    </citation>
    <scope>NUCLEOTIDE SEQUENCE [LARGE SCALE GENOMIC DNA]</scope>
    <source>
        <strain evidence="5 7">FSL L7-1387</strain>
        <strain evidence="6 8">FSL L7-1427</strain>
    </source>
</reference>
<dbReference type="GO" id="GO:0003677">
    <property type="term" value="F:DNA binding"/>
    <property type="evidence" value="ECO:0007669"/>
    <property type="project" value="UniProtKB-KW"/>
</dbReference>
<accession>A0A7X0XKW2</accession>
<comment type="caution">
    <text evidence="5">The sequence shown here is derived from an EMBL/GenBank/DDBJ whole genome shotgun (WGS) entry which is preliminary data.</text>
</comment>
<sequence length="212" mass="24766">MIPILTLKEEAYNHITEKIKNKQYLPKERINESQISKELNMSRTPVRQAIVQLEQEGIIEHYLHQGYYVCEKPMDMDTYLNLLDVLTLLINDAILTTEFNKQAITEITKTIDGMIEATCQQTFIDAQSQFFLKILEAKENEFSYEVGLLLIDSLKKLATNEVKQVMMDTKEKTVYFCESTVRHLVNNQKSYALSSMEDLYDYFVLHALKKVY</sequence>
<dbReference type="SUPFAM" id="SSF46785">
    <property type="entry name" value="Winged helix' DNA-binding domain"/>
    <property type="match status" value="1"/>
</dbReference>
<evidence type="ECO:0000313" key="6">
    <source>
        <dbReference type="EMBL" id="MBC1566372.1"/>
    </source>
</evidence>
<protein>
    <submittedName>
        <fullName evidence="5">GntR family transcriptional regulator</fullName>
    </submittedName>
</protein>
<dbReference type="InterPro" id="IPR036388">
    <property type="entry name" value="WH-like_DNA-bd_sf"/>
</dbReference>
<dbReference type="AlphaFoldDB" id="A0A7X0XKW2"/>
<evidence type="ECO:0000313" key="5">
    <source>
        <dbReference type="EMBL" id="MBC1562862.1"/>
    </source>
</evidence>
<dbReference type="Pfam" id="PF00392">
    <property type="entry name" value="GntR"/>
    <property type="match status" value="1"/>
</dbReference>
<evidence type="ECO:0000256" key="2">
    <source>
        <dbReference type="ARBA" id="ARBA00023125"/>
    </source>
</evidence>
<dbReference type="PRINTS" id="PR00035">
    <property type="entry name" value="HTHGNTR"/>
</dbReference>
<organism evidence="5 7">
    <name type="scientific">Listeria booriae</name>
    <dbReference type="NCBI Taxonomy" id="1552123"/>
    <lineage>
        <taxon>Bacteria</taxon>
        <taxon>Bacillati</taxon>
        <taxon>Bacillota</taxon>
        <taxon>Bacilli</taxon>
        <taxon>Bacillales</taxon>
        <taxon>Listeriaceae</taxon>
        <taxon>Listeria</taxon>
    </lineage>
</organism>
<dbReference type="EMBL" id="JAARRU010000004">
    <property type="protein sequence ID" value="MBC1566372.1"/>
    <property type="molecule type" value="Genomic_DNA"/>
</dbReference>
<dbReference type="PANTHER" id="PTHR43537:SF45">
    <property type="entry name" value="GNTR FAMILY REGULATORY PROTEIN"/>
    <property type="match status" value="1"/>
</dbReference>
<keyword evidence="1" id="KW-0805">Transcription regulation</keyword>
<dbReference type="PROSITE" id="PS50949">
    <property type="entry name" value="HTH_GNTR"/>
    <property type="match status" value="1"/>
</dbReference>
<dbReference type="SMART" id="SM00345">
    <property type="entry name" value="HTH_GNTR"/>
    <property type="match status" value="1"/>
</dbReference>
<dbReference type="PANTHER" id="PTHR43537">
    <property type="entry name" value="TRANSCRIPTIONAL REGULATOR, GNTR FAMILY"/>
    <property type="match status" value="1"/>
</dbReference>
<evidence type="ECO:0000256" key="1">
    <source>
        <dbReference type="ARBA" id="ARBA00023015"/>
    </source>
</evidence>
<dbReference type="GO" id="GO:0003700">
    <property type="term" value="F:DNA-binding transcription factor activity"/>
    <property type="evidence" value="ECO:0007669"/>
    <property type="project" value="InterPro"/>
</dbReference>
<evidence type="ECO:0000259" key="4">
    <source>
        <dbReference type="PROSITE" id="PS50949"/>
    </source>
</evidence>
<proteinExistence type="predicted"/>
<keyword evidence="3" id="KW-0804">Transcription</keyword>
<evidence type="ECO:0000313" key="7">
    <source>
        <dbReference type="Proteomes" id="UP000541955"/>
    </source>
</evidence>
<name>A0A7X0XKW2_9LIST</name>
<evidence type="ECO:0000256" key="3">
    <source>
        <dbReference type="ARBA" id="ARBA00023163"/>
    </source>
</evidence>
<dbReference type="InterPro" id="IPR000524">
    <property type="entry name" value="Tscrpt_reg_HTH_GntR"/>
</dbReference>
<evidence type="ECO:0000313" key="8">
    <source>
        <dbReference type="Proteomes" id="UP000586951"/>
    </source>
</evidence>
<dbReference type="Proteomes" id="UP000586951">
    <property type="component" value="Unassembled WGS sequence"/>
</dbReference>
<gene>
    <name evidence="5" type="ORF">HB902_12335</name>
    <name evidence="6" type="ORF">HB907_13245</name>
</gene>
<feature type="domain" description="HTH gntR-type" evidence="4">
    <location>
        <begin position="5"/>
        <end position="72"/>
    </location>
</feature>
<dbReference type="Proteomes" id="UP000541955">
    <property type="component" value="Unassembled WGS sequence"/>
</dbReference>
<dbReference type="EMBL" id="JAARRW010000005">
    <property type="protein sequence ID" value="MBC1562862.1"/>
    <property type="molecule type" value="Genomic_DNA"/>
</dbReference>
<dbReference type="InterPro" id="IPR036390">
    <property type="entry name" value="WH_DNA-bd_sf"/>
</dbReference>